<reference evidence="11" key="1">
    <citation type="submission" date="2013-09" db="EMBL/GenBank/DDBJ databases">
        <title>The Genome Sequence of Anopheles maculatus species B.</title>
        <authorList>
            <consortium name="The Broad Institute Genomics Platform"/>
            <person name="Neafsey D.E."/>
            <person name="Besansky N."/>
            <person name="Howell P."/>
            <person name="Walton C."/>
            <person name="Young S.K."/>
            <person name="Zeng Q."/>
            <person name="Gargeya S."/>
            <person name="Fitzgerald M."/>
            <person name="Haas B."/>
            <person name="Abouelleil A."/>
            <person name="Allen A.W."/>
            <person name="Alvarado L."/>
            <person name="Arachchi H.M."/>
            <person name="Berlin A.M."/>
            <person name="Chapman S.B."/>
            <person name="Gainer-Dewar J."/>
            <person name="Goldberg J."/>
            <person name="Griggs A."/>
            <person name="Gujja S."/>
            <person name="Hansen M."/>
            <person name="Howarth C."/>
            <person name="Imamovic A."/>
            <person name="Ireland A."/>
            <person name="Larimer J."/>
            <person name="McCowan C."/>
            <person name="Murphy C."/>
            <person name="Pearson M."/>
            <person name="Poon T.W."/>
            <person name="Priest M."/>
            <person name="Roberts A."/>
            <person name="Saif S."/>
            <person name="Shea T."/>
            <person name="Sisk P."/>
            <person name="Sykes S."/>
            <person name="Wortman J."/>
            <person name="Nusbaum C."/>
            <person name="Birren B."/>
        </authorList>
    </citation>
    <scope>NUCLEOTIDE SEQUENCE [LARGE SCALE GENOMIC DNA]</scope>
    <source>
        <strain evidence="11">maculatus3</strain>
    </source>
</reference>
<evidence type="ECO:0000256" key="9">
    <source>
        <dbReference type="SAM" id="Phobius"/>
    </source>
</evidence>
<dbReference type="Proteomes" id="UP000075901">
    <property type="component" value="Unassembled WGS sequence"/>
</dbReference>
<comment type="catalytic activity">
    <reaction evidence="6">
        <text>psi-UMP + H2O = pseudouridine + phosphate</text>
        <dbReference type="Rhea" id="RHEA:10944"/>
        <dbReference type="ChEBI" id="CHEBI:15377"/>
        <dbReference type="ChEBI" id="CHEBI:17802"/>
        <dbReference type="ChEBI" id="CHEBI:43474"/>
        <dbReference type="ChEBI" id="CHEBI:58380"/>
        <dbReference type="EC" id="3.1.3.96"/>
    </reaction>
</comment>
<dbReference type="InterPro" id="IPR023198">
    <property type="entry name" value="PGP-like_dom2"/>
</dbReference>
<dbReference type="SUPFAM" id="SSF56784">
    <property type="entry name" value="HAD-like"/>
    <property type="match status" value="2"/>
</dbReference>
<dbReference type="FunFam" id="3.40.50.1000:FF:000055">
    <property type="entry name" value="Haloacid dehalogenase-like hydrolase family protein"/>
    <property type="match status" value="1"/>
</dbReference>
<dbReference type="FunFam" id="1.10.150.240:FF:000001">
    <property type="entry name" value="Haloacid dehalogenase-like hydrolase domain"/>
    <property type="match status" value="1"/>
</dbReference>
<name>A0A182S823_9DIPT</name>
<dbReference type="InterPro" id="IPR006439">
    <property type="entry name" value="HAD-SF_hydro_IA"/>
</dbReference>
<dbReference type="Pfam" id="PF00702">
    <property type="entry name" value="Hydrolase"/>
    <property type="match status" value="1"/>
</dbReference>
<evidence type="ECO:0000256" key="5">
    <source>
        <dbReference type="ARBA" id="ARBA00022842"/>
    </source>
</evidence>
<keyword evidence="11" id="KW-1185">Reference proteome</keyword>
<evidence type="ECO:0000256" key="6">
    <source>
        <dbReference type="ARBA" id="ARBA00052504"/>
    </source>
</evidence>
<dbReference type="SFLD" id="SFLDG01129">
    <property type="entry name" value="C1.5:_HAD__Beta-PGM__Phosphata"/>
    <property type="match status" value="1"/>
</dbReference>
<keyword evidence="9" id="KW-0812">Transmembrane</keyword>
<dbReference type="VEuPathDB" id="VectorBase:AMAM001562"/>
<dbReference type="Gene3D" id="3.40.50.1000">
    <property type="entry name" value="HAD superfamily/HAD-like"/>
    <property type="match status" value="1"/>
</dbReference>
<dbReference type="AlphaFoldDB" id="A0A182S823"/>
<dbReference type="GO" id="GO:1990738">
    <property type="term" value="F:pseudouridine 5'-phosphatase activity"/>
    <property type="evidence" value="ECO:0007669"/>
    <property type="project" value="UniProtKB-EC"/>
</dbReference>
<protein>
    <recommendedName>
        <fullName evidence="7">pseudouridine 5'-phosphatase</fullName>
        <ecNumber evidence="7">3.1.3.96</ecNumber>
    </recommendedName>
    <alternativeName>
        <fullName evidence="8">Pseudouridine-5'-monophosphatase</fullName>
    </alternativeName>
</protein>
<keyword evidence="5" id="KW-0460">Magnesium</keyword>
<evidence type="ECO:0000256" key="3">
    <source>
        <dbReference type="ARBA" id="ARBA00022723"/>
    </source>
</evidence>
<dbReference type="SFLD" id="SFLDS00003">
    <property type="entry name" value="Haloacid_Dehalogenase"/>
    <property type="match status" value="1"/>
</dbReference>
<proteinExistence type="inferred from homology"/>
<dbReference type="EnsemblMetazoa" id="AMAM001562-RA">
    <property type="protein sequence ID" value="AMAM001562-PA"/>
    <property type="gene ID" value="AMAM001562"/>
</dbReference>
<sequence length="353" mass="39247">MSRLFGSSSGSVLGTAGSKMSTFAKVTHCIFDMDGLLLDTENLYTQVTQSIAEPYGKTYTWEIKQTIMGLQRDEAAEAIVAALELPLTPAEYVQISTERINRVMEQCQLMPDTEKIYENILRDLLKSYNSPYPWPTRMKVMGTTEQRTCTILVNDLKLPCTVDEFLARFRRDQLLHLGRAPLMQGQTRTPAVSFCAVLAIINISLLSLLYLSNQTKPGAERLVRHLHKHNVPIALATSSGADSVEVKTKNHRELFELFGHKVMGSSDPEVKEGKPAPDIFLVAAARFQDRPAPDQCLVFEDAPNGVTAAIAAGMQAVMVPDPHIEEDQRKHATVVLKSLEDFRPEQFGLPAFT</sequence>
<evidence type="ECO:0000256" key="4">
    <source>
        <dbReference type="ARBA" id="ARBA00022801"/>
    </source>
</evidence>
<dbReference type="PANTHER" id="PTHR18901:SF38">
    <property type="entry name" value="PSEUDOURIDINE-5'-PHOSPHATASE"/>
    <property type="match status" value="1"/>
</dbReference>
<reference evidence="10" key="2">
    <citation type="submission" date="2020-05" db="UniProtKB">
        <authorList>
            <consortium name="EnsemblMetazoa"/>
        </authorList>
    </citation>
    <scope>IDENTIFICATION</scope>
    <source>
        <strain evidence="10">maculatus3</strain>
    </source>
</reference>
<keyword evidence="9" id="KW-0472">Membrane</keyword>
<evidence type="ECO:0000313" key="11">
    <source>
        <dbReference type="Proteomes" id="UP000075901"/>
    </source>
</evidence>
<evidence type="ECO:0000256" key="8">
    <source>
        <dbReference type="ARBA" id="ARBA00083904"/>
    </source>
</evidence>
<dbReference type="InterPro" id="IPR036412">
    <property type="entry name" value="HAD-like_sf"/>
</dbReference>
<comment type="cofactor">
    <cofactor evidence="1">
        <name>Mg(2+)</name>
        <dbReference type="ChEBI" id="CHEBI:18420"/>
    </cofactor>
</comment>
<evidence type="ECO:0000313" key="10">
    <source>
        <dbReference type="EnsemblMetazoa" id="AMAM001562-PA"/>
    </source>
</evidence>
<comment type="similarity">
    <text evidence="2">Belongs to the HAD-like hydrolase superfamily. CbbY/CbbZ/Gph/YieH family.</text>
</comment>
<dbReference type="Gene3D" id="1.10.150.240">
    <property type="entry name" value="Putative phosphatase, domain 2"/>
    <property type="match status" value="2"/>
</dbReference>
<keyword evidence="3" id="KW-0479">Metal-binding</keyword>
<dbReference type="GO" id="GO:0046872">
    <property type="term" value="F:metal ion binding"/>
    <property type="evidence" value="ECO:0007669"/>
    <property type="project" value="UniProtKB-KW"/>
</dbReference>
<organism evidence="10 11">
    <name type="scientific">Anopheles maculatus</name>
    <dbReference type="NCBI Taxonomy" id="74869"/>
    <lineage>
        <taxon>Eukaryota</taxon>
        <taxon>Metazoa</taxon>
        <taxon>Ecdysozoa</taxon>
        <taxon>Arthropoda</taxon>
        <taxon>Hexapoda</taxon>
        <taxon>Insecta</taxon>
        <taxon>Pterygota</taxon>
        <taxon>Neoptera</taxon>
        <taxon>Endopterygota</taxon>
        <taxon>Diptera</taxon>
        <taxon>Nematocera</taxon>
        <taxon>Culicoidea</taxon>
        <taxon>Culicidae</taxon>
        <taxon>Anophelinae</taxon>
        <taxon>Anopheles</taxon>
        <taxon>Anopheles maculatus group</taxon>
    </lineage>
</organism>
<accession>A0A182S823</accession>
<keyword evidence="9" id="KW-1133">Transmembrane helix</keyword>
<dbReference type="NCBIfam" id="TIGR01509">
    <property type="entry name" value="HAD-SF-IA-v3"/>
    <property type="match status" value="1"/>
</dbReference>
<evidence type="ECO:0000256" key="2">
    <source>
        <dbReference type="ARBA" id="ARBA00006171"/>
    </source>
</evidence>
<dbReference type="PANTHER" id="PTHR18901">
    <property type="entry name" value="2-DEOXYGLUCOSE-6-PHOSPHATE PHOSPHATASE 2"/>
    <property type="match status" value="1"/>
</dbReference>
<dbReference type="InterPro" id="IPR023214">
    <property type="entry name" value="HAD_sf"/>
</dbReference>
<feature type="transmembrane region" description="Helical" evidence="9">
    <location>
        <begin position="191"/>
        <end position="211"/>
    </location>
</feature>
<evidence type="ECO:0000256" key="7">
    <source>
        <dbReference type="ARBA" id="ARBA00066578"/>
    </source>
</evidence>
<evidence type="ECO:0000256" key="1">
    <source>
        <dbReference type="ARBA" id="ARBA00001946"/>
    </source>
</evidence>
<dbReference type="EC" id="3.1.3.96" evidence="7"/>
<keyword evidence="4" id="KW-0378">Hydrolase</keyword>